<name>A0AC60PGT3_IXOPE</name>
<keyword evidence="2" id="KW-1185">Reference proteome</keyword>
<evidence type="ECO:0000313" key="1">
    <source>
        <dbReference type="EMBL" id="KAG0419542.1"/>
    </source>
</evidence>
<reference evidence="1 2" key="1">
    <citation type="journal article" date="2020" name="Cell">
        <title>Large-Scale Comparative Analyses of Tick Genomes Elucidate Their Genetic Diversity and Vector Capacities.</title>
        <authorList>
            <consortium name="Tick Genome and Microbiome Consortium (TIGMIC)"/>
            <person name="Jia N."/>
            <person name="Wang J."/>
            <person name="Shi W."/>
            <person name="Du L."/>
            <person name="Sun Y."/>
            <person name="Zhan W."/>
            <person name="Jiang J.F."/>
            <person name="Wang Q."/>
            <person name="Zhang B."/>
            <person name="Ji P."/>
            <person name="Bell-Sakyi L."/>
            <person name="Cui X.M."/>
            <person name="Yuan T.T."/>
            <person name="Jiang B.G."/>
            <person name="Yang W.F."/>
            <person name="Lam T.T."/>
            <person name="Chang Q.C."/>
            <person name="Ding S.J."/>
            <person name="Wang X.J."/>
            <person name="Zhu J.G."/>
            <person name="Ruan X.D."/>
            <person name="Zhao L."/>
            <person name="Wei J.T."/>
            <person name="Ye R.Z."/>
            <person name="Que T.C."/>
            <person name="Du C.H."/>
            <person name="Zhou Y.H."/>
            <person name="Cheng J.X."/>
            <person name="Dai P.F."/>
            <person name="Guo W.B."/>
            <person name="Han X.H."/>
            <person name="Huang E.J."/>
            <person name="Li L.F."/>
            <person name="Wei W."/>
            <person name="Gao Y.C."/>
            <person name="Liu J.Z."/>
            <person name="Shao H.Z."/>
            <person name="Wang X."/>
            <person name="Wang C.C."/>
            <person name="Yang T.C."/>
            <person name="Huo Q.B."/>
            <person name="Li W."/>
            <person name="Chen H.Y."/>
            <person name="Chen S.E."/>
            <person name="Zhou L.G."/>
            <person name="Ni X.B."/>
            <person name="Tian J.H."/>
            <person name="Sheng Y."/>
            <person name="Liu T."/>
            <person name="Pan Y.S."/>
            <person name="Xia L.Y."/>
            <person name="Li J."/>
            <person name="Zhao F."/>
            <person name="Cao W.C."/>
        </authorList>
    </citation>
    <scope>NUCLEOTIDE SEQUENCE [LARGE SCALE GENOMIC DNA]</scope>
    <source>
        <strain evidence="1">Iper-2018</strain>
    </source>
</reference>
<dbReference type="Proteomes" id="UP000805193">
    <property type="component" value="Unassembled WGS sequence"/>
</dbReference>
<accession>A0AC60PGT3</accession>
<organism evidence="1 2">
    <name type="scientific">Ixodes persulcatus</name>
    <name type="common">Taiga tick</name>
    <dbReference type="NCBI Taxonomy" id="34615"/>
    <lineage>
        <taxon>Eukaryota</taxon>
        <taxon>Metazoa</taxon>
        <taxon>Ecdysozoa</taxon>
        <taxon>Arthropoda</taxon>
        <taxon>Chelicerata</taxon>
        <taxon>Arachnida</taxon>
        <taxon>Acari</taxon>
        <taxon>Parasitiformes</taxon>
        <taxon>Ixodida</taxon>
        <taxon>Ixodoidea</taxon>
        <taxon>Ixodidae</taxon>
        <taxon>Ixodinae</taxon>
        <taxon>Ixodes</taxon>
    </lineage>
</organism>
<evidence type="ECO:0000313" key="2">
    <source>
        <dbReference type="Proteomes" id="UP000805193"/>
    </source>
</evidence>
<sequence>MALELSEYGKSLPACVQSRYADKVMLCGGRDPLLFTLDETSTDHDLYPKVQDVDIKDYLVGKTSFITREQFKAHKALEAHNFLTSGWVQAPRLKVLPCRNVVVIGKRYTCTTKPSDPAKRRSTPTCLVEWERRIGLAVRPISLR</sequence>
<protein>
    <submittedName>
        <fullName evidence="1">Uncharacterized protein</fullName>
    </submittedName>
</protein>
<gene>
    <name evidence="1" type="ORF">HPB47_004031</name>
</gene>
<comment type="caution">
    <text evidence="1">The sequence shown here is derived from an EMBL/GenBank/DDBJ whole genome shotgun (WGS) entry which is preliminary data.</text>
</comment>
<dbReference type="EMBL" id="JABSTQ010010610">
    <property type="protein sequence ID" value="KAG0419542.1"/>
    <property type="molecule type" value="Genomic_DNA"/>
</dbReference>
<proteinExistence type="predicted"/>